<feature type="transmembrane region" description="Helical" evidence="8">
    <location>
        <begin position="12"/>
        <end position="35"/>
    </location>
</feature>
<feature type="active site" evidence="6">
    <location>
        <position position="204"/>
    </location>
</feature>
<dbReference type="PANTHER" id="PTHR47967">
    <property type="entry name" value="OS07G0603500 PROTEIN-RELATED"/>
    <property type="match status" value="1"/>
</dbReference>
<reference evidence="10" key="1">
    <citation type="submission" date="2022-07" db="EMBL/GenBank/DDBJ databases">
        <authorList>
            <person name="Macas J."/>
            <person name="Novak P."/>
            <person name="Neumann P."/>
        </authorList>
    </citation>
    <scope>NUCLEOTIDE SEQUENCE</scope>
</reference>
<dbReference type="PRINTS" id="PR00792">
    <property type="entry name" value="PEPSIN"/>
</dbReference>
<dbReference type="Pfam" id="PF14543">
    <property type="entry name" value="TAXi_N"/>
    <property type="match status" value="1"/>
</dbReference>
<dbReference type="PANTHER" id="PTHR47967:SF31">
    <property type="entry name" value="ASPARTYL PROTEASE FAMILY PROTEIN"/>
    <property type="match status" value="1"/>
</dbReference>
<keyword evidence="2" id="KW-0645">Protease</keyword>
<keyword evidence="11" id="KW-1185">Reference proteome</keyword>
<dbReference type="InterPro" id="IPR034161">
    <property type="entry name" value="Pepsin-like_plant"/>
</dbReference>
<evidence type="ECO:0000256" key="4">
    <source>
        <dbReference type="ARBA" id="ARBA00022801"/>
    </source>
</evidence>
<gene>
    <name evidence="10" type="ORF">CEURO_LOCUS17213</name>
</gene>
<proteinExistence type="inferred from homology"/>
<keyword evidence="8" id="KW-0472">Membrane</keyword>
<evidence type="ECO:0000259" key="9">
    <source>
        <dbReference type="PROSITE" id="PS51767"/>
    </source>
</evidence>
<accession>A0A9P0ZLB8</accession>
<dbReference type="AlphaFoldDB" id="A0A9P0ZLB8"/>
<dbReference type="GO" id="GO:0006508">
    <property type="term" value="P:proteolysis"/>
    <property type="evidence" value="ECO:0007669"/>
    <property type="project" value="UniProtKB-KW"/>
</dbReference>
<evidence type="ECO:0000256" key="8">
    <source>
        <dbReference type="SAM" id="Phobius"/>
    </source>
</evidence>
<dbReference type="InterPro" id="IPR051708">
    <property type="entry name" value="Plant_Aspart_Prot_A1"/>
</dbReference>
<comment type="caution">
    <text evidence="10">The sequence shown here is derived from an EMBL/GenBank/DDBJ whole genome shotgun (WGS) entry which is preliminary data.</text>
</comment>
<name>A0A9P0ZLB8_CUSEU</name>
<dbReference type="GO" id="GO:0004190">
    <property type="term" value="F:aspartic-type endopeptidase activity"/>
    <property type="evidence" value="ECO:0007669"/>
    <property type="project" value="UniProtKB-KW"/>
</dbReference>
<dbReference type="Proteomes" id="UP001152484">
    <property type="component" value="Unassembled WGS sequence"/>
</dbReference>
<sequence>MKSVLRMQETRVLLRICVFSPFCITLFPFSLYLYISVYMHQVYIHTNRSRKSHHQISLSPTKHRPTFRSGHFSMFFKSPIDPLKMASFTPLWLLPLILLSIFGAAAGDGEPSAAFVLSSVSHKSRGKTATFRSSLSRDSRSAADLRSGKGQPPPPHKKPRAPPPPHKKPRAPPPPHNYTVKYTMALIITLRIGTPPQNQRMMLDTGSQLMWMPCLDNTTKAPPPPVGHTHTAPYNISRSDTISFFPCKKSCQPNIFRQGVDNYCNDDNTKCKYSSIYADGTVVEGTLVKENISLANSFSPLDSPTFLMGCAMGATDPEGILGMNSGDFSFISQSKYQTFSYCVPVRRKVNASRRNPDGAFYLGANPNSGTFNYAKLLSFADVTIHPAALDTLNYVVNMTGVRIGGVKLDIPAAYFRFNERYEGLTIIDSGTEYTFLVRNVSDIIKKEVALRAGKKFKTGYVYRGAMEMCFDGSAAAIGKMVGNMSLEFDNGVEIFIPADRIADDITENVSCLGIGTSDLLPDDRNIIGNFHTQNLWVEFDLNRRRVGFGKADCSRALV</sequence>
<dbReference type="EMBL" id="CAMAPE010000048">
    <property type="protein sequence ID" value="CAH9106138.1"/>
    <property type="molecule type" value="Genomic_DNA"/>
</dbReference>
<dbReference type="Gene3D" id="2.40.70.10">
    <property type="entry name" value="Acid Proteases"/>
    <property type="match status" value="2"/>
</dbReference>
<feature type="domain" description="Peptidase A1" evidence="9">
    <location>
        <begin position="186"/>
        <end position="549"/>
    </location>
</feature>
<keyword evidence="5" id="KW-0325">Glycoprotein</keyword>
<feature type="region of interest" description="Disordered" evidence="7">
    <location>
        <begin position="127"/>
        <end position="176"/>
    </location>
</feature>
<evidence type="ECO:0000256" key="2">
    <source>
        <dbReference type="ARBA" id="ARBA00022670"/>
    </source>
</evidence>
<dbReference type="InterPro" id="IPR001461">
    <property type="entry name" value="Aspartic_peptidase_A1"/>
</dbReference>
<evidence type="ECO:0000256" key="7">
    <source>
        <dbReference type="SAM" id="MobiDB-lite"/>
    </source>
</evidence>
<dbReference type="GO" id="GO:0005576">
    <property type="term" value="C:extracellular region"/>
    <property type="evidence" value="ECO:0007669"/>
    <property type="project" value="TreeGrafter"/>
</dbReference>
<dbReference type="Pfam" id="PF14541">
    <property type="entry name" value="TAXi_C"/>
    <property type="match status" value="1"/>
</dbReference>
<keyword evidence="3" id="KW-0064">Aspartyl protease</keyword>
<evidence type="ECO:0000256" key="3">
    <source>
        <dbReference type="ARBA" id="ARBA00022750"/>
    </source>
</evidence>
<feature type="compositionally biased region" description="Basic and acidic residues" evidence="7">
    <location>
        <begin position="135"/>
        <end position="147"/>
    </location>
</feature>
<dbReference type="CDD" id="cd05476">
    <property type="entry name" value="pepsin_A_like_plant"/>
    <property type="match status" value="1"/>
</dbReference>
<protein>
    <recommendedName>
        <fullName evidence="9">Peptidase A1 domain-containing protein</fullName>
    </recommendedName>
</protein>
<keyword evidence="8" id="KW-0812">Transmembrane</keyword>
<keyword evidence="8" id="KW-1133">Transmembrane helix</keyword>
<dbReference type="InterPro" id="IPR032799">
    <property type="entry name" value="TAXi_C"/>
</dbReference>
<organism evidence="10 11">
    <name type="scientific">Cuscuta europaea</name>
    <name type="common">European dodder</name>
    <dbReference type="NCBI Taxonomy" id="41803"/>
    <lineage>
        <taxon>Eukaryota</taxon>
        <taxon>Viridiplantae</taxon>
        <taxon>Streptophyta</taxon>
        <taxon>Embryophyta</taxon>
        <taxon>Tracheophyta</taxon>
        <taxon>Spermatophyta</taxon>
        <taxon>Magnoliopsida</taxon>
        <taxon>eudicotyledons</taxon>
        <taxon>Gunneridae</taxon>
        <taxon>Pentapetalae</taxon>
        <taxon>asterids</taxon>
        <taxon>lamiids</taxon>
        <taxon>Solanales</taxon>
        <taxon>Convolvulaceae</taxon>
        <taxon>Cuscuteae</taxon>
        <taxon>Cuscuta</taxon>
        <taxon>Cuscuta subgen. Cuscuta</taxon>
    </lineage>
</organism>
<evidence type="ECO:0000256" key="6">
    <source>
        <dbReference type="PIRSR" id="PIRSR601461-1"/>
    </source>
</evidence>
<evidence type="ECO:0000256" key="1">
    <source>
        <dbReference type="ARBA" id="ARBA00007447"/>
    </source>
</evidence>
<feature type="active site" evidence="6">
    <location>
        <position position="428"/>
    </location>
</feature>
<dbReference type="InterPro" id="IPR021109">
    <property type="entry name" value="Peptidase_aspartic_dom_sf"/>
</dbReference>
<dbReference type="InterPro" id="IPR032861">
    <property type="entry name" value="TAXi_N"/>
</dbReference>
<feature type="compositionally biased region" description="Basic residues" evidence="7">
    <location>
        <begin position="155"/>
        <end position="170"/>
    </location>
</feature>
<dbReference type="PROSITE" id="PS51767">
    <property type="entry name" value="PEPTIDASE_A1"/>
    <property type="match status" value="1"/>
</dbReference>
<keyword evidence="4" id="KW-0378">Hydrolase</keyword>
<dbReference type="SUPFAM" id="SSF50630">
    <property type="entry name" value="Acid proteases"/>
    <property type="match status" value="1"/>
</dbReference>
<comment type="similarity">
    <text evidence="1">Belongs to the peptidase A1 family.</text>
</comment>
<evidence type="ECO:0000256" key="5">
    <source>
        <dbReference type="ARBA" id="ARBA00023180"/>
    </source>
</evidence>
<evidence type="ECO:0000313" key="10">
    <source>
        <dbReference type="EMBL" id="CAH9106138.1"/>
    </source>
</evidence>
<dbReference type="OrthoDB" id="771136at2759"/>
<dbReference type="InterPro" id="IPR033121">
    <property type="entry name" value="PEPTIDASE_A1"/>
</dbReference>
<evidence type="ECO:0000313" key="11">
    <source>
        <dbReference type="Proteomes" id="UP001152484"/>
    </source>
</evidence>